<comment type="caution">
    <text evidence="5">The sequence shown here is derived from an EMBL/GenBank/DDBJ whole genome shotgun (WGS) entry which is preliminary data.</text>
</comment>
<dbReference type="Proteomes" id="UP000006330">
    <property type="component" value="Unassembled WGS sequence"/>
</dbReference>
<evidence type="ECO:0000256" key="1">
    <source>
        <dbReference type="ARBA" id="ARBA00023015"/>
    </source>
</evidence>
<keyword evidence="2" id="KW-0238">DNA-binding</keyword>
<dbReference type="InterPro" id="IPR003313">
    <property type="entry name" value="AraC-bd"/>
</dbReference>
<dbReference type="SUPFAM" id="SSF46689">
    <property type="entry name" value="Homeodomain-like"/>
    <property type="match status" value="2"/>
</dbReference>
<organism evidence="5 6">
    <name type="scientific">Parabacteroides goldsteinii CL02T12C30</name>
    <dbReference type="NCBI Taxonomy" id="999418"/>
    <lineage>
        <taxon>Bacteria</taxon>
        <taxon>Pseudomonadati</taxon>
        <taxon>Bacteroidota</taxon>
        <taxon>Bacteroidia</taxon>
        <taxon>Bacteroidales</taxon>
        <taxon>Tannerellaceae</taxon>
        <taxon>Parabacteroides</taxon>
    </lineage>
</organism>
<dbReference type="GO" id="GO:0003700">
    <property type="term" value="F:DNA-binding transcription factor activity"/>
    <property type="evidence" value="ECO:0007669"/>
    <property type="project" value="InterPro"/>
</dbReference>
<dbReference type="GO" id="GO:0043565">
    <property type="term" value="F:sequence-specific DNA binding"/>
    <property type="evidence" value="ECO:0007669"/>
    <property type="project" value="InterPro"/>
</dbReference>
<evidence type="ECO:0000256" key="3">
    <source>
        <dbReference type="ARBA" id="ARBA00023163"/>
    </source>
</evidence>
<sequence length="306" mass="36431">MIEAMIKIKEGFKGERFVSLPDELLDSYSSEPLIGNLYVRKIGFFPKVKYHYVQKDQGSKYAMLIYCTEGKGWYTIYGKTYTVVENQYIIIPPDVPYSFGADEHDPWTIYFLHFKGKLCKEFVPSYNMPKDILPGEHSRLQDRIRLFEEIYSCFSMGYTKEYMIYSSMCLYMFLSSFIYLEQFRYYNLPTHKEYSFSSKVIHYMQENVERNLTLEQLATYFKYSPSHFSMLFQKETRMSPINYFIRLKIQKACQYIVLTNLKLNEISIKLGFEEPAYFSRIFTRVMGVSPSVYRKKESEHSITQSE</sequence>
<dbReference type="PROSITE" id="PS00041">
    <property type="entry name" value="HTH_ARAC_FAMILY_1"/>
    <property type="match status" value="1"/>
</dbReference>
<dbReference type="InterPro" id="IPR018060">
    <property type="entry name" value="HTH_AraC"/>
</dbReference>
<evidence type="ECO:0000259" key="4">
    <source>
        <dbReference type="PROSITE" id="PS01124"/>
    </source>
</evidence>
<dbReference type="InterPro" id="IPR009057">
    <property type="entry name" value="Homeodomain-like_sf"/>
</dbReference>
<reference evidence="5 6" key="1">
    <citation type="submission" date="2012-02" db="EMBL/GenBank/DDBJ databases">
        <title>The Genome Sequence of Parabacteroides goldsteinii CL02T12C30.</title>
        <authorList>
            <consortium name="The Broad Institute Genome Sequencing Platform"/>
            <person name="Earl A."/>
            <person name="Ward D."/>
            <person name="Feldgarden M."/>
            <person name="Gevers D."/>
            <person name="Zitomersky N.L."/>
            <person name="Coyne M.J."/>
            <person name="Comstock L.E."/>
            <person name="Young S.K."/>
            <person name="Zeng Q."/>
            <person name="Gargeya S."/>
            <person name="Fitzgerald M."/>
            <person name="Haas B."/>
            <person name="Abouelleil A."/>
            <person name="Alvarado L."/>
            <person name="Arachchi H.M."/>
            <person name="Berlin A."/>
            <person name="Chapman S.B."/>
            <person name="Gearin G."/>
            <person name="Goldberg J."/>
            <person name="Griggs A."/>
            <person name="Gujja S."/>
            <person name="Hansen M."/>
            <person name="Heiman D."/>
            <person name="Howarth C."/>
            <person name="Larimer J."/>
            <person name="Lui A."/>
            <person name="MacDonald P.J.P."/>
            <person name="McCowen C."/>
            <person name="Montmayeur A."/>
            <person name="Murphy C."/>
            <person name="Neiman D."/>
            <person name="Pearson M."/>
            <person name="Priest M."/>
            <person name="Roberts A."/>
            <person name="Saif S."/>
            <person name="Shea T."/>
            <person name="Sisk P."/>
            <person name="Stolte C."/>
            <person name="Sykes S."/>
            <person name="Wortman J."/>
            <person name="Nusbaum C."/>
            <person name="Birren B."/>
        </authorList>
    </citation>
    <scope>NUCLEOTIDE SEQUENCE [LARGE SCALE GENOMIC DNA]</scope>
    <source>
        <strain evidence="5 6">CL02T12C30</strain>
    </source>
</reference>
<dbReference type="AlphaFoldDB" id="K6AHJ8"/>
<keyword evidence="1" id="KW-0805">Transcription regulation</keyword>
<dbReference type="Gene3D" id="2.60.120.280">
    <property type="entry name" value="Regulatory protein AraC"/>
    <property type="match status" value="1"/>
</dbReference>
<dbReference type="PANTHER" id="PTHR43280">
    <property type="entry name" value="ARAC-FAMILY TRANSCRIPTIONAL REGULATOR"/>
    <property type="match status" value="1"/>
</dbReference>
<dbReference type="PROSITE" id="PS01124">
    <property type="entry name" value="HTH_ARAC_FAMILY_2"/>
    <property type="match status" value="1"/>
</dbReference>
<dbReference type="PANTHER" id="PTHR43280:SF30">
    <property type="entry name" value="MMSAB OPERON REGULATORY PROTEIN"/>
    <property type="match status" value="1"/>
</dbReference>
<dbReference type="Pfam" id="PF02311">
    <property type="entry name" value="AraC_binding"/>
    <property type="match status" value="1"/>
</dbReference>
<keyword evidence="3" id="KW-0804">Transcription</keyword>
<dbReference type="InterPro" id="IPR037923">
    <property type="entry name" value="HTH-like"/>
</dbReference>
<name>K6AHJ8_9BACT</name>
<dbReference type="Gene3D" id="1.10.10.60">
    <property type="entry name" value="Homeodomain-like"/>
    <property type="match status" value="2"/>
</dbReference>
<evidence type="ECO:0000256" key="2">
    <source>
        <dbReference type="ARBA" id="ARBA00023125"/>
    </source>
</evidence>
<dbReference type="PRINTS" id="PR00032">
    <property type="entry name" value="HTHARAC"/>
</dbReference>
<proteinExistence type="predicted"/>
<accession>K6AHJ8</accession>
<dbReference type="InterPro" id="IPR018062">
    <property type="entry name" value="HTH_AraC-typ_CS"/>
</dbReference>
<feature type="domain" description="HTH araC/xylS-type" evidence="4">
    <location>
        <begin position="198"/>
        <end position="296"/>
    </location>
</feature>
<dbReference type="SUPFAM" id="SSF51215">
    <property type="entry name" value="Regulatory protein AraC"/>
    <property type="match status" value="1"/>
</dbReference>
<evidence type="ECO:0000313" key="5">
    <source>
        <dbReference type="EMBL" id="EKN15208.1"/>
    </source>
</evidence>
<dbReference type="HOGENOM" id="CLU_000445_88_6_10"/>
<evidence type="ECO:0000313" key="6">
    <source>
        <dbReference type="Proteomes" id="UP000006330"/>
    </source>
</evidence>
<gene>
    <name evidence="5" type="ORF">HMPREF1076_02545</name>
</gene>
<dbReference type="EMBL" id="AGZO01000017">
    <property type="protein sequence ID" value="EKN15208.1"/>
    <property type="molecule type" value="Genomic_DNA"/>
</dbReference>
<dbReference type="PATRIC" id="fig|999418.3.peg.2580"/>
<protein>
    <recommendedName>
        <fullName evidence="4">HTH araC/xylS-type domain-containing protein</fullName>
    </recommendedName>
</protein>
<dbReference type="CDD" id="cd06986">
    <property type="entry name" value="cupin_MmsR-like_N"/>
    <property type="match status" value="1"/>
</dbReference>
<dbReference type="Pfam" id="PF12833">
    <property type="entry name" value="HTH_18"/>
    <property type="match status" value="1"/>
</dbReference>
<dbReference type="InterPro" id="IPR020449">
    <property type="entry name" value="Tscrpt_reg_AraC-type_HTH"/>
</dbReference>
<dbReference type="SMART" id="SM00342">
    <property type="entry name" value="HTH_ARAC"/>
    <property type="match status" value="1"/>
</dbReference>